<comment type="caution">
    <text evidence="2">The sequence shown here is derived from an EMBL/GenBank/DDBJ whole genome shotgun (WGS) entry which is preliminary data.</text>
</comment>
<dbReference type="AlphaFoldDB" id="A0A919WJH0"/>
<gene>
    <name evidence="2" type="ORF">J27TS8_30930</name>
</gene>
<evidence type="ECO:0008006" key="4">
    <source>
        <dbReference type="Google" id="ProtNLM"/>
    </source>
</evidence>
<reference evidence="2" key="1">
    <citation type="submission" date="2021-03" db="EMBL/GenBank/DDBJ databases">
        <title>Antimicrobial resistance genes in bacteria isolated from Japanese honey, and their potential for conferring macrolide and lincosamide resistance in the American foulbrood pathogen Paenibacillus larvae.</title>
        <authorList>
            <person name="Okamoto M."/>
            <person name="Kumagai M."/>
            <person name="Kanamori H."/>
            <person name="Takamatsu D."/>
        </authorList>
    </citation>
    <scope>NUCLEOTIDE SEQUENCE</scope>
    <source>
        <strain evidence="2">J27TS8</strain>
    </source>
</reference>
<keyword evidence="1" id="KW-0472">Membrane</keyword>
<evidence type="ECO:0000313" key="3">
    <source>
        <dbReference type="Proteomes" id="UP000682111"/>
    </source>
</evidence>
<protein>
    <recommendedName>
        <fullName evidence="4">DUF2812 domain-containing protein</fullName>
    </recommendedName>
</protein>
<dbReference type="RefSeq" id="WP_137743457.1">
    <property type="nucleotide sequence ID" value="NZ_BORC01000005.1"/>
</dbReference>
<dbReference type="OrthoDB" id="1928173at2"/>
<keyword evidence="1" id="KW-0812">Transmembrane</keyword>
<keyword evidence="1" id="KW-1133">Transmembrane helix</keyword>
<proteinExistence type="predicted"/>
<dbReference type="InterPro" id="IPR021359">
    <property type="entry name" value="DUF2812"/>
</dbReference>
<feature type="transmembrane region" description="Helical" evidence="1">
    <location>
        <begin position="147"/>
        <end position="168"/>
    </location>
</feature>
<sequence length="183" mass="21330">MAQTKYLMSNGLAFSEQKDMETLRKKALKGWNLKGFRFMGYKLEYGEPEDVIYSIDYRLLAPDEEAEYFEMFSSAGWTHVCSEYDRHIFKAEPGTAPIYSDIESKIDKIDRLANPIKMVVLFLVGMMLAFWLLFTFASGIVQSVSRGIFLFFLVLTIPALMTLFATYYHRWKKLKERNNHSVI</sequence>
<evidence type="ECO:0000313" key="2">
    <source>
        <dbReference type="EMBL" id="GIN63100.1"/>
    </source>
</evidence>
<name>A0A919WJH0_9BACI</name>
<feature type="transmembrane region" description="Helical" evidence="1">
    <location>
        <begin position="118"/>
        <end position="141"/>
    </location>
</feature>
<dbReference type="EMBL" id="BORC01000005">
    <property type="protein sequence ID" value="GIN63100.1"/>
    <property type="molecule type" value="Genomic_DNA"/>
</dbReference>
<evidence type="ECO:0000256" key="1">
    <source>
        <dbReference type="SAM" id="Phobius"/>
    </source>
</evidence>
<dbReference type="Proteomes" id="UP000682111">
    <property type="component" value="Unassembled WGS sequence"/>
</dbReference>
<dbReference type="Pfam" id="PF11193">
    <property type="entry name" value="DUF2812"/>
    <property type="match status" value="1"/>
</dbReference>
<organism evidence="2 3">
    <name type="scientific">Robertmurraya siralis</name>
    <dbReference type="NCBI Taxonomy" id="77777"/>
    <lineage>
        <taxon>Bacteria</taxon>
        <taxon>Bacillati</taxon>
        <taxon>Bacillota</taxon>
        <taxon>Bacilli</taxon>
        <taxon>Bacillales</taxon>
        <taxon>Bacillaceae</taxon>
        <taxon>Robertmurraya</taxon>
    </lineage>
</organism>
<accession>A0A919WJH0</accession>
<keyword evidence="3" id="KW-1185">Reference proteome</keyword>